<dbReference type="InterPro" id="IPR039870">
    <property type="entry name" value="Coa4-like"/>
</dbReference>
<dbReference type="AlphaFoldDB" id="A0A183A2K3"/>
<name>A0A183A2K3_9TREM</name>
<organism evidence="1">
    <name type="scientific">Echinostoma caproni</name>
    <dbReference type="NCBI Taxonomy" id="27848"/>
    <lineage>
        <taxon>Eukaryota</taxon>
        <taxon>Metazoa</taxon>
        <taxon>Spiralia</taxon>
        <taxon>Lophotrochozoa</taxon>
        <taxon>Platyhelminthes</taxon>
        <taxon>Trematoda</taxon>
        <taxon>Digenea</taxon>
        <taxon>Plagiorchiida</taxon>
        <taxon>Echinostomata</taxon>
        <taxon>Echinostomatoidea</taxon>
        <taxon>Echinostomatidae</taxon>
        <taxon>Echinostoma</taxon>
    </lineage>
</organism>
<proteinExistence type="predicted"/>
<dbReference type="GO" id="GO:0005758">
    <property type="term" value="C:mitochondrial intermembrane space"/>
    <property type="evidence" value="ECO:0007669"/>
    <property type="project" value="InterPro"/>
</dbReference>
<evidence type="ECO:0000313" key="1">
    <source>
        <dbReference type="WBParaSite" id="ECPE_0000118801-mRNA-1"/>
    </source>
</evidence>
<dbReference type="PANTHER" id="PTHR13639">
    <property type="entry name" value="CYTOCHROME C OXIDASE ASSEMBLY FACTOR 4 HOMOLOG, MITOCHONDRIAL"/>
    <property type="match status" value="1"/>
</dbReference>
<accession>A0A183A2K3</accession>
<sequence>LCFGDQFRCTESPRLHHTETKIDCNIEEEDDPVIAMIKRTGCLEEHYDVLDCKYEKKDWRLCQDVVKAFRDCMNQSKRKSQ</sequence>
<dbReference type="GO" id="GO:0033617">
    <property type="term" value="P:mitochondrial respiratory chain complex IV assembly"/>
    <property type="evidence" value="ECO:0007669"/>
    <property type="project" value="InterPro"/>
</dbReference>
<dbReference type="WBParaSite" id="ECPE_0000118801-mRNA-1">
    <property type="protein sequence ID" value="ECPE_0000118801-mRNA-1"/>
    <property type="gene ID" value="ECPE_0000118801"/>
</dbReference>
<dbReference type="PANTHER" id="PTHR13639:SF2">
    <property type="entry name" value="CYTOCHROME C OXIDASE ASSEMBLY FACTOR 4 HOMOLOG, MITOCHONDRIAL"/>
    <property type="match status" value="1"/>
</dbReference>
<reference evidence="1" key="1">
    <citation type="submission" date="2016-06" db="UniProtKB">
        <authorList>
            <consortium name="WormBaseParasite"/>
        </authorList>
    </citation>
    <scope>IDENTIFICATION</scope>
</reference>
<protein>
    <submittedName>
        <fullName evidence="1">CHCH domain-containing protein</fullName>
    </submittedName>
</protein>